<proteinExistence type="predicted"/>
<dbReference type="EMBL" id="GBRH01161418">
    <property type="protein sequence ID" value="JAE36478.1"/>
    <property type="molecule type" value="Transcribed_RNA"/>
</dbReference>
<name>A0A0A9HU78_ARUDO</name>
<evidence type="ECO:0000256" key="1">
    <source>
        <dbReference type="SAM" id="MobiDB-lite"/>
    </source>
</evidence>
<organism evidence="2">
    <name type="scientific">Arundo donax</name>
    <name type="common">Giant reed</name>
    <name type="synonym">Donax arundinaceus</name>
    <dbReference type="NCBI Taxonomy" id="35708"/>
    <lineage>
        <taxon>Eukaryota</taxon>
        <taxon>Viridiplantae</taxon>
        <taxon>Streptophyta</taxon>
        <taxon>Embryophyta</taxon>
        <taxon>Tracheophyta</taxon>
        <taxon>Spermatophyta</taxon>
        <taxon>Magnoliopsida</taxon>
        <taxon>Liliopsida</taxon>
        <taxon>Poales</taxon>
        <taxon>Poaceae</taxon>
        <taxon>PACMAD clade</taxon>
        <taxon>Arundinoideae</taxon>
        <taxon>Arundineae</taxon>
        <taxon>Arundo</taxon>
    </lineage>
</organism>
<reference evidence="2" key="2">
    <citation type="journal article" date="2015" name="Data Brief">
        <title>Shoot transcriptome of the giant reed, Arundo donax.</title>
        <authorList>
            <person name="Barrero R.A."/>
            <person name="Guerrero F.D."/>
            <person name="Moolhuijzen P."/>
            <person name="Goolsby J.A."/>
            <person name="Tidwell J."/>
            <person name="Bellgard S.E."/>
            <person name="Bellgard M.I."/>
        </authorList>
    </citation>
    <scope>NUCLEOTIDE SEQUENCE</scope>
    <source>
        <tissue evidence="2">Shoot tissue taken approximately 20 cm above the soil surface</tissue>
    </source>
</reference>
<feature type="compositionally biased region" description="Basic residues" evidence="1">
    <location>
        <begin position="1"/>
        <end position="14"/>
    </location>
</feature>
<evidence type="ECO:0000313" key="2">
    <source>
        <dbReference type="EMBL" id="JAE36478.1"/>
    </source>
</evidence>
<protein>
    <submittedName>
        <fullName evidence="2">Uncharacterized protein</fullName>
    </submittedName>
</protein>
<accession>A0A0A9HU78</accession>
<dbReference type="AlphaFoldDB" id="A0A0A9HU78"/>
<sequence length="75" mass="8683">MKVSHHVATKKQTRYPKEKLVSPASPSTWVTHKNCMRIEPQSTDSCLNIPTIPFTISLPRVKSLCFKFKEQKNKR</sequence>
<feature type="region of interest" description="Disordered" evidence="1">
    <location>
        <begin position="1"/>
        <end position="26"/>
    </location>
</feature>
<reference evidence="2" key="1">
    <citation type="submission" date="2014-09" db="EMBL/GenBank/DDBJ databases">
        <authorList>
            <person name="Magalhaes I.L.F."/>
            <person name="Oliveira U."/>
            <person name="Santos F.R."/>
            <person name="Vidigal T.H.D.A."/>
            <person name="Brescovit A.D."/>
            <person name="Santos A.J."/>
        </authorList>
    </citation>
    <scope>NUCLEOTIDE SEQUENCE</scope>
    <source>
        <tissue evidence="2">Shoot tissue taken approximately 20 cm above the soil surface</tissue>
    </source>
</reference>